<protein>
    <submittedName>
        <fullName evidence="10">Permease</fullName>
    </submittedName>
</protein>
<evidence type="ECO:0000313" key="11">
    <source>
        <dbReference type="Proteomes" id="UP000019151"/>
    </source>
</evidence>
<evidence type="ECO:0000256" key="2">
    <source>
        <dbReference type="ARBA" id="ARBA00022475"/>
    </source>
</evidence>
<dbReference type="InterPro" id="IPR025857">
    <property type="entry name" value="MacB_PCD"/>
</dbReference>
<feature type="transmembrane region" description="Helical" evidence="7">
    <location>
        <begin position="790"/>
        <end position="809"/>
    </location>
</feature>
<evidence type="ECO:0000256" key="4">
    <source>
        <dbReference type="ARBA" id="ARBA00022989"/>
    </source>
</evidence>
<keyword evidence="3 7" id="KW-0812">Transmembrane</keyword>
<evidence type="ECO:0000256" key="5">
    <source>
        <dbReference type="ARBA" id="ARBA00023136"/>
    </source>
</evidence>
<dbReference type="InterPro" id="IPR017800">
    <property type="entry name" value="ADOP"/>
</dbReference>
<evidence type="ECO:0000256" key="6">
    <source>
        <dbReference type="ARBA" id="ARBA00038076"/>
    </source>
</evidence>
<evidence type="ECO:0000256" key="7">
    <source>
        <dbReference type="SAM" id="Phobius"/>
    </source>
</evidence>
<geneLocation type="plasmid" evidence="10 11">
    <name>2</name>
</geneLocation>
<keyword evidence="2" id="KW-1003">Cell membrane</keyword>
<feature type="transmembrane region" description="Helical" evidence="7">
    <location>
        <begin position="472"/>
        <end position="493"/>
    </location>
</feature>
<dbReference type="OrthoDB" id="9770036at2"/>
<dbReference type="HOGENOM" id="CLU_009433_1_0_0"/>
<feature type="domain" description="MacB-like periplasmic core" evidence="9">
    <location>
        <begin position="509"/>
        <end position="696"/>
    </location>
</feature>
<dbReference type="Proteomes" id="UP000019151">
    <property type="component" value="Plasmid 2"/>
</dbReference>
<feature type="transmembrane region" description="Helical" evidence="7">
    <location>
        <begin position="371"/>
        <end position="394"/>
    </location>
</feature>
<dbReference type="eggNOG" id="COG0577">
    <property type="taxonomic scope" value="Bacteria"/>
</dbReference>
<evidence type="ECO:0000313" key="10">
    <source>
        <dbReference type="EMBL" id="AHG93315.1"/>
    </source>
</evidence>
<evidence type="ECO:0000256" key="1">
    <source>
        <dbReference type="ARBA" id="ARBA00004651"/>
    </source>
</evidence>
<feature type="domain" description="ABC3 transporter permease C-terminal" evidence="8">
    <location>
        <begin position="331"/>
        <end position="447"/>
    </location>
</feature>
<accession>W0RSN0</accession>
<feature type="transmembrane region" description="Helical" evidence="7">
    <location>
        <begin position="46"/>
        <end position="71"/>
    </location>
</feature>
<dbReference type="GO" id="GO:0022857">
    <property type="term" value="F:transmembrane transporter activity"/>
    <property type="evidence" value="ECO:0007669"/>
    <property type="project" value="TreeGrafter"/>
</dbReference>
<sequence length="858" mass="91263">MRELLATVRGWSTLPVNAGARARWSVPWLERRSEDVRHALRGLRRSPGFTAAVVLTLGLGLGGNAALFGAIDRLMLRPFPYLRDASHVDRVYLRTAGWNDDRPYTLYPYTRYRDLARWSTSLAQTAAFTAATHGVGSGEGAREEMVFGVSGDFFALFDARPTSGRFITPSDDVVPTGSDVAVVSYAYWQSALGGRDAIGERLQVGDGSYTIVGIAPRDFAGVAEGRAPAVYVPITAYATHLGAGVGDPYYVGYSWDWVQMLVRRRPGVTRDAATADLTRAFERSWVASRVVHPSYASLDSARVRAIAGPIRTAIGPDPGLEARTLRWVAGVALAVLLIACANVANLFLARALGRRREVALRLALGVSRWRLAAQALTESLLLSLFGVGIGLVVARWTGAALQRLVLADAAPAGTSAGAVIDGRTLVAALVAAVGTAILTGVAPLLFVERTDPIGTLRAGEREMSYRRSPARAVLLLVQCALSVVLLVGAGLFVRSLAHVRALRLGYDLGPLLVARWERRGTPLDSLGEARVRADLAHAALARPEVTHVAWVTNPVFAPGTSTLSLAVPGVDSLRRRGRFTFQTVSGDYFATMGTRIVRGRALTEQDRVGAARVLVVSEAMARALWPGRDPLGRCVRIAWRASADTMPCTTVVGVAENALHDPVADHPMRYYVPDGQLDFRANTMLVRLRTDPDAAAGGVRRALQAALPGAAFVVVRPAQALMDAKRRSWLIGASLFVALGVLAVVVAATGLYGVVAYDVAQRGHELGVRAALGARSTDIVRVVVGQGVRLAAGGVACGTLLALAGSSRLQPLLFQQSARDVRVFGAVAGVLLVVAAAACARPALRAARTDPNIVLRAD</sequence>
<dbReference type="Pfam" id="PF02687">
    <property type="entry name" value="FtsX"/>
    <property type="match status" value="2"/>
</dbReference>
<dbReference type="KEGG" id="gba:J421_5780"/>
<keyword evidence="5 7" id="KW-0472">Membrane</keyword>
<feature type="transmembrane region" description="Helical" evidence="7">
    <location>
        <begin position="729"/>
        <end position="755"/>
    </location>
</feature>
<feature type="domain" description="MacB-like periplasmic core" evidence="9">
    <location>
        <begin position="50"/>
        <end position="279"/>
    </location>
</feature>
<dbReference type="NCBIfam" id="TIGR03434">
    <property type="entry name" value="ADOP"/>
    <property type="match status" value="1"/>
</dbReference>
<organism evidence="10 11">
    <name type="scientific">Gemmatirosa kalamazoonensis</name>
    <dbReference type="NCBI Taxonomy" id="861299"/>
    <lineage>
        <taxon>Bacteria</taxon>
        <taxon>Pseudomonadati</taxon>
        <taxon>Gemmatimonadota</taxon>
        <taxon>Gemmatimonadia</taxon>
        <taxon>Gemmatimonadales</taxon>
        <taxon>Gemmatimonadaceae</taxon>
        <taxon>Gemmatirosa</taxon>
    </lineage>
</organism>
<feature type="transmembrane region" description="Helical" evidence="7">
    <location>
        <begin position="327"/>
        <end position="351"/>
    </location>
</feature>
<dbReference type="PANTHER" id="PTHR30572:SF4">
    <property type="entry name" value="ABC TRANSPORTER PERMEASE YTRF"/>
    <property type="match status" value="1"/>
</dbReference>
<dbReference type="PANTHER" id="PTHR30572">
    <property type="entry name" value="MEMBRANE COMPONENT OF TRANSPORTER-RELATED"/>
    <property type="match status" value="1"/>
</dbReference>
<dbReference type="Pfam" id="PF12704">
    <property type="entry name" value="MacB_PCD"/>
    <property type="match status" value="2"/>
</dbReference>
<keyword evidence="11" id="KW-1185">Reference proteome</keyword>
<dbReference type="InterPro" id="IPR003838">
    <property type="entry name" value="ABC3_permease_C"/>
</dbReference>
<dbReference type="RefSeq" id="WP_025414621.1">
    <property type="nucleotide sequence ID" value="NZ_CP007130.1"/>
</dbReference>
<feature type="transmembrane region" description="Helical" evidence="7">
    <location>
        <begin position="425"/>
        <end position="446"/>
    </location>
</feature>
<keyword evidence="4 7" id="KW-1133">Transmembrane helix</keyword>
<evidence type="ECO:0000256" key="3">
    <source>
        <dbReference type="ARBA" id="ARBA00022692"/>
    </source>
</evidence>
<keyword evidence="10" id="KW-0614">Plasmid</keyword>
<feature type="transmembrane region" description="Helical" evidence="7">
    <location>
        <begin position="821"/>
        <end position="844"/>
    </location>
</feature>
<gene>
    <name evidence="10" type="ORF">J421_5780</name>
</gene>
<name>W0RSN0_9BACT</name>
<comment type="similarity">
    <text evidence="6">Belongs to the ABC-4 integral membrane protein family.</text>
</comment>
<dbReference type="EMBL" id="CP007130">
    <property type="protein sequence ID" value="AHG93315.1"/>
    <property type="molecule type" value="Genomic_DNA"/>
</dbReference>
<evidence type="ECO:0000259" key="8">
    <source>
        <dbReference type="Pfam" id="PF02687"/>
    </source>
</evidence>
<comment type="subcellular location">
    <subcellularLocation>
        <location evidence="1">Cell membrane</location>
        <topology evidence="1">Multi-pass membrane protein</topology>
    </subcellularLocation>
</comment>
<reference evidence="10 11" key="1">
    <citation type="journal article" date="2014" name="Genome Announc.">
        <title>Genome Sequence and Methylome of Soil Bacterium Gemmatirosa kalamazoonensis KBS708T, a Member of the Rarely Cultivated Gemmatimonadetes Phylum.</title>
        <authorList>
            <person name="Debruyn J.M."/>
            <person name="Radosevich M."/>
            <person name="Wommack K.E."/>
            <person name="Polson S.W."/>
            <person name="Hauser L.J."/>
            <person name="Fawaz M.N."/>
            <person name="Korlach J."/>
            <person name="Tsai Y.C."/>
        </authorList>
    </citation>
    <scope>NUCLEOTIDE SEQUENCE [LARGE SCALE GENOMIC DNA]</scope>
    <source>
        <strain evidence="10 11">KBS708</strain>
        <plasmid evidence="11">Plasmid 2</plasmid>
    </source>
</reference>
<dbReference type="InterPro" id="IPR050250">
    <property type="entry name" value="Macrolide_Exporter_MacB"/>
</dbReference>
<dbReference type="GO" id="GO:0005886">
    <property type="term" value="C:plasma membrane"/>
    <property type="evidence" value="ECO:0007669"/>
    <property type="project" value="UniProtKB-SubCell"/>
</dbReference>
<dbReference type="InParanoid" id="W0RSN0"/>
<dbReference type="AlphaFoldDB" id="W0RSN0"/>
<feature type="domain" description="ABC3 transporter permease C-terminal" evidence="8">
    <location>
        <begin position="739"/>
        <end position="851"/>
    </location>
</feature>
<evidence type="ECO:0000259" key="9">
    <source>
        <dbReference type="Pfam" id="PF12704"/>
    </source>
</evidence>
<proteinExistence type="inferred from homology"/>